<comment type="caution">
    <text evidence="5">The sequence shown here is derived from an EMBL/GenBank/DDBJ whole genome shotgun (WGS) entry which is preliminary data.</text>
</comment>
<dbReference type="InterPro" id="IPR036034">
    <property type="entry name" value="PDZ_sf"/>
</dbReference>
<feature type="domain" description="Protease Do-like PDZ" evidence="4">
    <location>
        <begin position="367"/>
        <end position="531"/>
    </location>
</feature>
<gene>
    <name evidence="5" type="ORF">DSY97_08870</name>
</gene>
<keyword evidence="1" id="KW-0645">Protease</keyword>
<dbReference type="AlphaFoldDB" id="A0A432G2T1"/>
<dbReference type="PANTHER" id="PTHR45980">
    <property type="match status" value="1"/>
</dbReference>
<dbReference type="Gene3D" id="3.20.190.20">
    <property type="match status" value="1"/>
</dbReference>
<dbReference type="Pfam" id="PF17815">
    <property type="entry name" value="PDZ_3"/>
    <property type="match status" value="1"/>
</dbReference>
<evidence type="ECO:0000256" key="3">
    <source>
        <dbReference type="ARBA" id="ARBA00022825"/>
    </source>
</evidence>
<dbReference type="EMBL" id="QNZL01000235">
    <property type="protein sequence ID" value="RTZ77889.1"/>
    <property type="molecule type" value="Genomic_DNA"/>
</dbReference>
<reference evidence="5 6" key="1">
    <citation type="submission" date="2018-06" db="EMBL/GenBank/DDBJ databases">
        <title>Combined omics and stable isotope probing to characterize newly discovered Mariana Back-Arc vent microbial communities.</title>
        <authorList>
            <person name="Trembath-Reichert E."/>
            <person name="Huber J.A."/>
        </authorList>
    </citation>
    <scope>NUCLEOTIDE SEQUENCE [LARGE SCALE GENOMIC DNA]</scope>
    <source>
        <strain evidence="5">MAG 63_1</strain>
    </source>
</reference>
<dbReference type="InterPro" id="IPR046449">
    <property type="entry name" value="DEGP_PDZ_sf"/>
</dbReference>
<organism evidence="5 6">
    <name type="scientific">SAR324 cluster bacterium</name>
    <dbReference type="NCBI Taxonomy" id="2024889"/>
    <lineage>
        <taxon>Bacteria</taxon>
        <taxon>Deltaproteobacteria</taxon>
        <taxon>SAR324 cluster</taxon>
    </lineage>
</organism>
<dbReference type="InterPro" id="IPR041517">
    <property type="entry name" value="DEGP_PDZ"/>
</dbReference>
<name>A0A432G2T1_9DELT</name>
<keyword evidence="2" id="KW-0378">Hydrolase</keyword>
<evidence type="ECO:0000313" key="5">
    <source>
        <dbReference type="EMBL" id="RTZ77889.1"/>
    </source>
</evidence>
<evidence type="ECO:0000256" key="1">
    <source>
        <dbReference type="ARBA" id="ARBA00022670"/>
    </source>
</evidence>
<evidence type="ECO:0000313" key="6">
    <source>
        <dbReference type="Proteomes" id="UP000286801"/>
    </source>
</evidence>
<evidence type="ECO:0000259" key="4">
    <source>
        <dbReference type="Pfam" id="PF17815"/>
    </source>
</evidence>
<sequence>MKQNNFLYTLLKWPITATVFLFTSVLQADPPEIKPWFQQAVLLKSYQQSFDWRTPWEKREIRTQSGMALVVRLPVSVRISVSENGNNNNLYLLTTAEIVSDATLIEVTRKDIRSPFQAKLVLMDYAANLALLQINNSKFWRNLRPVKWTPVKSSTDHEAKDIYSLKIKSQDEWTMESGTIDRMAVGHREVSNAWFPLLRLNGISQSRQGYPLLQDNETAGMILDAGTGEAKAMPAAMLLEFLKHAGSNPYRSLAHRGFIWSRLPQSSTYNHFQIPPEKPGIWISRVLPYGTGSDVLMQGDYLTKLGKWTLSHDGKVEHPDWGISLFDLLFLAHLKVGDSVKLEVIREGKPVVLQTKVSAYEENSRPVPLKIVGRAPRYVIEGGFLFQELTLNYLRIWGANWQTRAPMRLRLFLEQNKAVSIYENNKTDISSTGTKISSEHPPRIVLVSQVIPDPLNIGYQKLSNAVVLQVNGKQIRRLEDVCTAFLSPINNFHRIDFLPGSERLSVILPVAELADANQRIKNNFRIPKLQSL</sequence>
<dbReference type="Gene3D" id="2.30.42.10">
    <property type="match status" value="1"/>
</dbReference>
<dbReference type="InterPro" id="IPR009003">
    <property type="entry name" value="Peptidase_S1_PA"/>
</dbReference>
<accession>A0A432G2T1</accession>
<dbReference type="GO" id="GO:0004252">
    <property type="term" value="F:serine-type endopeptidase activity"/>
    <property type="evidence" value="ECO:0007669"/>
    <property type="project" value="TreeGrafter"/>
</dbReference>
<dbReference type="SUPFAM" id="SSF50494">
    <property type="entry name" value="Trypsin-like serine proteases"/>
    <property type="match status" value="1"/>
</dbReference>
<proteinExistence type="predicted"/>
<dbReference type="InterPro" id="IPR043504">
    <property type="entry name" value="Peptidase_S1_PA_chymotrypsin"/>
</dbReference>
<dbReference type="Proteomes" id="UP000286801">
    <property type="component" value="Unassembled WGS sequence"/>
</dbReference>
<protein>
    <recommendedName>
        <fullName evidence="4">Protease Do-like PDZ domain-containing protein</fullName>
    </recommendedName>
</protein>
<dbReference type="PANTHER" id="PTHR45980:SF9">
    <property type="entry name" value="PROTEASE DO-LIKE 10, MITOCHONDRIAL-RELATED"/>
    <property type="match status" value="1"/>
</dbReference>
<dbReference type="Gene3D" id="2.40.10.10">
    <property type="entry name" value="Trypsin-like serine proteases"/>
    <property type="match status" value="1"/>
</dbReference>
<dbReference type="GO" id="GO:0006508">
    <property type="term" value="P:proteolysis"/>
    <property type="evidence" value="ECO:0007669"/>
    <property type="project" value="UniProtKB-KW"/>
</dbReference>
<evidence type="ECO:0000256" key="2">
    <source>
        <dbReference type="ARBA" id="ARBA00022801"/>
    </source>
</evidence>
<keyword evidence="3" id="KW-0720">Serine protease</keyword>